<dbReference type="PROSITE" id="PS51462">
    <property type="entry name" value="NUDIX"/>
    <property type="match status" value="1"/>
</dbReference>
<dbReference type="STRING" id="109264.A0A1F8A732"/>
<dbReference type="SUPFAM" id="SSF55811">
    <property type="entry name" value="Nudix"/>
    <property type="match status" value="1"/>
</dbReference>
<organism evidence="2 3">
    <name type="scientific">Aspergillus bombycis</name>
    <dbReference type="NCBI Taxonomy" id="109264"/>
    <lineage>
        <taxon>Eukaryota</taxon>
        <taxon>Fungi</taxon>
        <taxon>Dikarya</taxon>
        <taxon>Ascomycota</taxon>
        <taxon>Pezizomycotina</taxon>
        <taxon>Eurotiomycetes</taxon>
        <taxon>Eurotiomycetidae</taxon>
        <taxon>Eurotiales</taxon>
        <taxon>Aspergillaceae</taxon>
        <taxon>Aspergillus</taxon>
    </lineage>
</organism>
<proteinExistence type="predicted"/>
<accession>A0A1F8A732</accession>
<dbReference type="InterPro" id="IPR000086">
    <property type="entry name" value="NUDIX_hydrolase_dom"/>
</dbReference>
<dbReference type="EMBL" id="LYCR01000022">
    <property type="protein sequence ID" value="OGM47552.1"/>
    <property type="molecule type" value="Genomic_DNA"/>
</dbReference>
<gene>
    <name evidence="2" type="ORF">ABOM_004193</name>
</gene>
<dbReference type="InterPro" id="IPR015797">
    <property type="entry name" value="NUDIX_hydrolase-like_dom_sf"/>
</dbReference>
<feature type="domain" description="Nudix hydrolase" evidence="1">
    <location>
        <begin position="11"/>
        <end position="136"/>
    </location>
</feature>
<protein>
    <submittedName>
        <fullName evidence="2">Mutt/nudix hydrolase</fullName>
    </submittedName>
</protein>
<dbReference type="GeneID" id="34447583"/>
<dbReference type="FunFam" id="3.90.79.10:FF:000060">
    <property type="entry name" value="Nudix hydrolase 1"/>
    <property type="match status" value="1"/>
</dbReference>
<dbReference type="PANTHER" id="PTHR16099">
    <property type="entry name" value="8-OXO-DGTP DIPHOSPHATES NUDT15"/>
    <property type="match status" value="1"/>
</dbReference>
<dbReference type="PANTHER" id="PTHR16099:SF5">
    <property type="entry name" value="NUCLEOTIDE TRIPHOSPHATE DIPHOSPHATASE NUDT15"/>
    <property type="match status" value="1"/>
</dbReference>
<dbReference type="AlphaFoldDB" id="A0A1F8A732"/>
<dbReference type="GO" id="GO:0035539">
    <property type="term" value="F:8-oxo-7,8-dihydrodeoxyguanosine triphosphate pyrophosphatase activity"/>
    <property type="evidence" value="ECO:0007669"/>
    <property type="project" value="TreeGrafter"/>
</dbReference>
<sequence>MGSNDKPELPNVRTGVNIFLFNEKRQFLLGLRQGSHGKNTWGLPGGHIEFGETFEGLAYSDLEFLTVTNDVFTEANKHYTTNFFAAKLKGDRKDPVLMEKDKCLEWKWFAWEELEEHYKADDAAKKDERNKFQGKELFLPMLSLFRQRAGLHPLKAYEVRLRETDKWPVVGLTFK</sequence>
<evidence type="ECO:0000259" key="1">
    <source>
        <dbReference type="PROSITE" id="PS51462"/>
    </source>
</evidence>
<dbReference type="GO" id="GO:0006203">
    <property type="term" value="P:dGTP catabolic process"/>
    <property type="evidence" value="ECO:0007669"/>
    <property type="project" value="TreeGrafter"/>
</dbReference>
<evidence type="ECO:0000313" key="3">
    <source>
        <dbReference type="Proteomes" id="UP000179179"/>
    </source>
</evidence>
<dbReference type="GO" id="GO:0005829">
    <property type="term" value="C:cytosol"/>
    <property type="evidence" value="ECO:0007669"/>
    <property type="project" value="TreeGrafter"/>
</dbReference>
<dbReference type="Pfam" id="PF00293">
    <property type="entry name" value="NUDIX"/>
    <property type="match status" value="1"/>
</dbReference>
<dbReference type="Proteomes" id="UP000179179">
    <property type="component" value="Unassembled WGS sequence"/>
</dbReference>
<dbReference type="CDD" id="cd04678">
    <property type="entry name" value="NUDIX_MTH2_Nudt15"/>
    <property type="match status" value="1"/>
</dbReference>
<keyword evidence="2" id="KW-0378">Hydrolase</keyword>
<keyword evidence="3" id="KW-1185">Reference proteome</keyword>
<dbReference type="Gene3D" id="3.90.79.10">
    <property type="entry name" value="Nucleoside Triphosphate Pyrophosphohydrolase"/>
    <property type="match status" value="1"/>
</dbReference>
<name>A0A1F8A732_9EURO</name>
<evidence type="ECO:0000313" key="2">
    <source>
        <dbReference type="EMBL" id="OGM47552.1"/>
    </source>
</evidence>
<reference evidence="2 3" key="1">
    <citation type="journal article" date="2016" name="Genome Biol. Evol.">
        <title>Draft genome sequence of an aflatoxigenic Aspergillus species, A. bombycis.</title>
        <authorList>
            <person name="Moore G.G."/>
            <person name="Mack B.M."/>
            <person name="Beltz S.B."/>
            <person name="Gilbert M.K."/>
        </authorList>
    </citation>
    <scope>NUCLEOTIDE SEQUENCE [LARGE SCALE GENOMIC DNA]</scope>
    <source>
        <strain evidence="3">NRRL 26010</strain>
    </source>
</reference>
<dbReference type="OrthoDB" id="447842at2759"/>
<dbReference type="RefSeq" id="XP_022391269.1">
    <property type="nucleotide sequence ID" value="XM_022531323.1"/>
</dbReference>
<comment type="caution">
    <text evidence="2">The sequence shown here is derived from an EMBL/GenBank/DDBJ whole genome shotgun (WGS) entry which is preliminary data.</text>
</comment>